<dbReference type="InterPro" id="IPR036226">
    <property type="entry name" value="LipOase_C_sf"/>
</dbReference>
<dbReference type="AlphaFoldDB" id="A0A8J6ZKZ2"/>
<dbReference type="GO" id="GO:0034440">
    <property type="term" value="P:lipid oxidation"/>
    <property type="evidence" value="ECO:0007669"/>
    <property type="project" value="InterPro"/>
</dbReference>
<dbReference type="Gene3D" id="1.20.245.10">
    <property type="entry name" value="Lipoxygenase-1, Domain 5"/>
    <property type="match status" value="1"/>
</dbReference>
<proteinExistence type="predicted"/>
<dbReference type="Pfam" id="PF00305">
    <property type="entry name" value="Lipoxygenase"/>
    <property type="match status" value="1"/>
</dbReference>
<protein>
    <submittedName>
        <fullName evidence="4">Lipoxygenase</fullName>
    </submittedName>
</protein>
<dbReference type="GO" id="GO:0016702">
    <property type="term" value="F:oxidoreductase activity, acting on single donors with incorporation of molecular oxygen, incorporation of two atoms of oxygen"/>
    <property type="evidence" value="ECO:0007669"/>
    <property type="project" value="InterPro"/>
</dbReference>
<dbReference type="GO" id="GO:0046872">
    <property type="term" value="F:metal ion binding"/>
    <property type="evidence" value="ECO:0007669"/>
    <property type="project" value="UniProtKB-KW"/>
</dbReference>
<accession>A0A8J6ZKZ2</accession>
<dbReference type="RefSeq" id="WP_193916588.1">
    <property type="nucleotide sequence ID" value="NZ_JADEXS020000001.1"/>
</dbReference>
<dbReference type="Proteomes" id="UP000622533">
    <property type="component" value="Unassembled WGS sequence"/>
</dbReference>
<evidence type="ECO:0000313" key="4">
    <source>
        <dbReference type="EMBL" id="MBE9023139.1"/>
    </source>
</evidence>
<evidence type="ECO:0000313" key="5">
    <source>
        <dbReference type="Proteomes" id="UP000622533"/>
    </source>
</evidence>
<dbReference type="EMBL" id="JADEXS010000133">
    <property type="protein sequence ID" value="MBE9023139.1"/>
    <property type="molecule type" value="Genomic_DNA"/>
</dbReference>
<keyword evidence="1" id="KW-0479">Metal-binding</keyword>
<dbReference type="PRINTS" id="PR00087">
    <property type="entry name" value="LIPOXYGENASE"/>
</dbReference>
<keyword evidence="5" id="KW-1185">Reference proteome</keyword>
<reference evidence="4" key="1">
    <citation type="submission" date="2020-10" db="EMBL/GenBank/DDBJ databases">
        <authorList>
            <person name="Castelo-Branco R."/>
            <person name="Eusebio N."/>
            <person name="Adriana R."/>
            <person name="Vieira A."/>
            <person name="Brugerolle De Fraissinette N."/>
            <person name="Rezende De Castro R."/>
            <person name="Schneider M.P."/>
            <person name="Vasconcelos V."/>
            <person name="Leao P.N."/>
        </authorList>
    </citation>
    <scope>NUCLEOTIDE SEQUENCE</scope>
    <source>
        <strain evidence="4">LEGE 12446</strain>
    </source>
</reference>
<gene>
    <name evidence="4" type="ORF">IQ276_12075</name>
</gene>
<keyword evidence="2" id="KW-0560">Oxidoreductase</keyword>
<comment type="caution">
    <text evidence="4">The sequence shown here is derived from an EMBL/GenBank/DDBJ whole genome shotgun (WGS) entry which is preliminary data.</text>
</comment>
<dbReference type="InterPro" id="IPR000907">
    <property type="entry name" value="LipOase"/>
</dbReference>
<evidence type="ECO:0000256" key="1">
    <source>
        <dbReference type="ARBA" id="ARBA00022723"/>
    </source>
</evidence>
<feature type="domain" description="Lipoxygenase" evidence="3">
    <location>
        <begin position="258"/>
        <end position="726"/>
    </location>
</feature>
<dbReference type="Gene3D" id="3.10.450.60">
    <property type="match status" value="1"/>
</dbReference>
<dbReference type="PANTHER" id="PTHR11771">
    <property type="entry name" value="LIPOXYGENASE"/>
    <property type="match status" value="1"/>
</dbReference>
<dbReference type="InterPro" id="IPR013819">
    <property type="entry name" value="LipOase_C"/>
</dbReference>
<evidence type="ECO:0000259" key="3">
    <source>
        <dbReference type="PROSITE" id="PS51393"/>
    </source>
</evidence>
<evidence type="ECO:0000256" key="2">
    <source>
        <dbReference type="ARBA" id="ARBA00023002"/>
    </source>
</evidence>
<dbReference type="SUPFAM" id="SSF48484">
    <property type="entry name" value="Lipoxigenase"/>
    <property type="match status" value="1"/>
</dbReference>
<name>A0A8J6ZKZ2_DESMC</name>
<sequence>MSLTSHVISSSLSISKTDVQSLLILLYKLVKLSKASLQYMQYEYNYSYIPPLAMTGALPLPVIKIQLPIQELPNLKWVLSVAQKITLILVNDTLGNLANSLDSDVFYGLDADAQINSSALDSKVQALEDIEQQIKDAESCENLEKIALNLASITQEIAEKIVSKNSSNIIVSFDPEEISSFEAELRSIDEEFELHEFQQDSGNVEFLSSFSLEDSITDLLSSAFKKIINSDAKLLELKDSQPYSREGEFSTEASTTNRSFEDYNKLFKKIPLPEISSRFREDLVFGYMQVAGPNPLMLQQVSEQEKHLQISNEQYQQIIGISNDSLEAARQEGRLYKADYSKLKNMENGSFPNQQKYIYSPLALFVVPPASNPSRSLVPVAIQCQAEHPVFTPLDGENWAIAKSIVQMADSNYHELVSHLGRTHLFIEPFVIATKRRLPANHHLRILLEPHFEGTILINYGAHKLLIADRSQVDAILAGTIESDRQLTVEAAQDYLHHFNDAMFPNSLTSRGVDRVSQLPEYPYRDDGLLIWNAIHQWVSAYLSSYYISGQQLLTDQALQNWAKELISEKGGRLQNFGEDASGTIKTLDYLIDAVSTIIFTASAQHAAVNFAQGELMTYTPAFPLASYSPAPKNLDQPSDFMSMLPSIEQAKTQLKVTYLLGSVYYTQLGQYSNSYFKSKPQISSALVTFQNELKAIEQEITQRNRTRIMPYKFLLPSQIPQSINI</sequence>
<dbReference type="PROSITE" id="PS51393">
    <property type="entry name" value="LIPOXYGENASE_3"/>
    <property type="match status" value="1"/>
</dbReference>
<organism evidence="4 5">
    <name type="scientific">Desmonostoc muscorum LEGE 12446</name>
    <dbReference type="NCBI Taxonomy" id="1828758"/>
    <lineage>
        <taxon>Bacteria</taxon>
        <taxon>Bacillati</taxon>
        <taxon>Cyanobacteriota</taxon>
        <taxon>Cyanophyceae</taxon>
        <taxon>Nostocales</taxon>
        <taxon>Nostocaceae</taxon>
        <taxon>Desmonostoc</taxon>
    </lineage>
</organism>